<accession>A0A2V5HS83</accession>
<gene>
    <name evidence="2" type="ORF">BO99DRAFT_12159</name>
</gene>
<dbReference type="SUPFAM" id="SSF81383">
    <property type="entry name" value="F-box domain"/>
    <property type="match status" value="1"/>
</dbReference>
<dbReference type="Proteomes" id="UP000249829">
    <property type="component" value="Unassembled WGS sequence"/>
</dbReference>
<reference evidence="2 3" key="1">
    <citation type="submission" date="2018-02" db="EMBL/GenBank/DDBJ databases">
        <title>The genomes of Aspergillus section Nigri reveals drivers in fungal speciation.</title>
        <authorList>
            <consortium name="DOE Joint Genome Institute"/>
            <person name="Vesth T.C."/>
            <person name="Nybo J."/>
            <person name="Theobald S."/>
            <person name="Brandl J."/>
            <person name="Frisvad J.C."/>
            <person name="Nielsen K.F."/>
            <person name="Lyhne E.K."/>
            <person name="Kogle M.E."/>
            <person name="Kuo A."/>
            <person name="Riley R."/>
            <person name="Clum A."/>
            <person name="Nolan M."/>
            <person name="Lipzen A."/>
            <person name="Salamov A."/>
            <person name="Henrissat B."/>
            <person name="Wiebenga A."/>
            <person name="De vries R.P."/>
            <person name="Grigoriev I.V."/>
            <person name="Mortensen U.H."/>
            <person name="Andersen M.R."/>
            <person name="Baker S.E."/>
        </authorList>
    </citation>
    <scope>NUCLEOTIDE SEQUENCE [LARGE SCALE GENOMIC DNA]</scope>
    <source>
        <strain evidence="2 3">CBS 115571</strain>
    </source>
</reference>
<organism evidence="2 3">
    <name type="scientific">Aspergillus violaceofuscus (strain CBS 115571)</name>
    <dbReference type="NCBI Taxonomy" id="1450538"/>
    <lineage>
        <taxon>Eukaryota</taxon>
        <taxon>Fungi</taxon>
        <taxon>Dikarya</taxon>
        <taxon>Ascomycota</taxon>
        <taxon>Pezizomycotina</taxon>
        <taxon>Eurotiomycetes</taxon>
        <taxon>Eurotiomycetidae</taxon>
        <taxon>Eurotiales</taxon>
        <taxon>Aspergillaceae</taxon>
        <taxon>Aspergillus</taxon>
    </lineage>
</organism>
<dbReference type="AlphaFoldDB" id="A0A2V5HS83"/>
<name>A0A2V5HS83_ASPV1</name>
<protein>
    <recommendedName>
        <fullName evidence="1">F-box domain-containing protein</fullName>
    </recommendedName>
</protein>
<keyword evidence="3" id="KW-1185">Reference proteome</keyword>
<evidence type="ECO:0000313" key="3">
    <source>
        <dbReference type="Proteomes" id="UP000249829"/>
    </source>
</evidence>
<dbReference type="InterPro" id="IPR032675">
    <property type="entry name" value="LRR_dom_sf"/>
</dbReference>
<dbReference type="Pfam" id="PF12937">
    <property type="entry name" value="F-box-like"/>
    <property type="match status" value="1"/>
</dbReference>
<sequence length="117" mass="13646">MLDQVSREIILWILSLLNTEDYTHMVLVCRTWYSLFISHLFRHVRLPLNEVFFLFLLFAYKPTTPLWEILPHSLRHLFIADCLVYCLQPLCAELESLSLQAGQCTSTSDSLCSVCFC</sequence>
<evidence type="ECO:0000259" key="1">
    <source>
        <dbReference type="Pfam" id="PF12937"/>
    </source>
</evidence>
<dbReference type="InterPro" id="IPR036047">
    <property type="entry name" value="F-box-like_dom_sf"/>
</dbReference>
<proteinExistence type="predicted"/>
<feature type="domain" description="F-box" evidence="1">
    <location>
        <begin position="8"/>
        <end position="45"/>
    </location>
</feature>
<dbReference type="InterPro" id="IPR001810">
    <property type="entry name" value="F-box_dom"/>
</dbReference>
<dbReference type="Gene3D" id="3.80.10.10">
    <property type="entry name" value="Ribonuclease Inhibitor"/>
    <property type="match status" value="1"/>
</dbReference>
<dbReference type="EMBL" id="KZ825203">
    <property type="protein sequence ID" value="PYI14757.1"/>
    <property type="molecule type" value="Genomic_DNA"/>
</dbReference>
<evidence type="ECO:0000313" key="2">
    <source>
        <dbReference type="EMBL" id="PYI14757.1"/>
    </source>
</evidence>